<feature type="non-terminal residue" evidence="1">
    <location>
        <position position="1"/>
    </location>
</feature>
<keyword evidence="2" id="KW-1185">Reference proteome</keyword>
<evidence type="ECO:0000313" key="1">
    <source>
        <dbReference type="EMBL" id="GFH06915.1"/>
    </source>
</evidence>
<proteinExistence type="predicted"/>
<organism evidence="1 2">
    <name type="scientific">Haematococcus lacustris</name>
    <name type="common">Green alga</name>
    <name type="synonym">Haematococcus pluvialis</name>
    <dbReference type="NCBI Taxonomy" id="44745"/>
    <lineage>
        <taxon>Eukaryota</taxon>
        <taxon>Viridiplantae</taxon>
        <taxon>Chlorophyta</taxon>
        <taxon>core chlorophytes</taxon>
        <taxon>Chlorophyceae</taxon>
        <taxon>CS clade</taxon>
        <taxon>Chlamydomonadales</taxon>
        <taxon>Haematococcaceae</taxon>
        <taxon>Haematococcus</taxon>
    </lineage>
</organism>
<feature type="non-terminal residue" evidence="1">
    <location>
        <position position="72"/>
    </location>
</feature>
<name>A0A699YC44_HAELA</name>
<evidence type="ECO:0000313" key="2">
    <source>
        <dbReference type="Proteomes" id="UP000485058"/>
    </source>
</evidence>
<sequence length="72" mass="7529">TLAVATARMDKFVDKTLALSNAVALSSYVTGGTASQQQLSSTATQFEAEVAGGTFDKLHDAVVEHSTWLVAN</sequence>
<gene>
    <name evidence="1" type="ORF">HaLaN_01635</name>
</gene>
<dbReference type="AlphaFoldDB" id="A0A699YC44"/>
<dbReference type="EMBL" id="BLLF01000063">
    <property type="protein sequence ID" value="GFH06915.1"/>
    <property type="molecule type" value="Genomic_DNA"/>
</dbReference>
<dbReference type="Proteomes" id="UP000485058">
    <property type="component" value="Unassembled WGS sequence"/>
</dbReference>
<accession>A0A699YC44</accession>
<reference evidence="1 2" key="1">
    <citation type="submission" date="2020-02" db="EMBL/GenBank/DDBJ databases">
        <title>Draft genome sequence of Haematococcus lacustris strain NIES-144.</title>
        <authorList>
            <person name="Morimoto D."/>
            <person name="Nakagawa S."/>
            <person name="Yoshida T."/>
            <person name="Sawayama S."/>
        </authorList>
    </citation>
    <scope>NUCLEOTIDE SEQUENCE [LARGE SCALE GENOMIC DNA]</scope>
    <source>
        <strain evidence="1 2">NIES-144</strain>
    </source>
</reference>
<comment type="caution">
    <text evidence="1">The sequence shown here is derived from an EMBL/GenBank/DDBJ whole genome shotgun (WGS) entry which is preliminary data.</text>
</comment>
<protein>
    <submittedName>
        <fullName evidence="1">Uncharacterized protein</fullName>
    </submittedName>
</protein>